<keyword evidence="3" id="KW-1185">Reference proteome</keyword>
<accession>A0A974ZYP5</accession>
<dbReference type="InterPro" id="IPR001106">
    <property type="entry name" value="Aromatic_Lyase"/>
</dbReference>
<dbReference type="InterPro" id="IPR008948">
    <property type="entry name" value="L-Aspartase-like"/>
</dbReference>
<dbReference type="Gene3D" id="1.20.200.10">
    <property type="entry name" value="Fumarase/aspartase (Central domain)"/>
    <property type="match status" value="1"/>
</dbReference>
<organism evidence="2 3">
    <name type="scientific">Rhodococcus pseudokoreensis</name>
    <dbReference type="NCBI Taxonomy" id="2811421"/>
    <lineage>
        <taxon>Bacteria</taxon>
        <taxon>Bacillati</taxon>
        <taxon>Actinomycetota</taxon>
        <taxon>Actinomycetes</taxon>
        <taxon>Mycobacteriales</taxon>
        <taxon>Nocardiaceae</taxon>
        <taxon>Rhodococcus</taxon>
    </lineage>
</organism>
<keyword evidence="1 2" id="KW-0456">Lyase</keyword>
<proteinExistence type="predicted"/>
<dbReference type="RefSeq" id="WP_206011169.1">
    <property type="nucleotide sequence ID" value="NZ_CP070619.1"/>
</dbReference>
<reference evidence="2 3" key="2">
    <citation type="journal article" date="2022" name="Arch. Microbiol.">
        <title>Rhodococcus pseudokoreensis sp. nov. isolated from the rhizosphere of young M26 apple rootstocks.</title>
        <authorList>
            <person name="Kampfer P."/>
            <person name="Glaeser S.P."/>
            <person name="Blom J."/>
            <person name="Wolf J."/>
            <person name="Benning S."/>
            <person name="Schloter M."/>
            <person name="Neumann-Schaal M."/>
        </authorList>
    </citation>
    <scope>NUCLEOTIDE SEQUENCE [LARGE SCALE GENOMIC DNA]</scope>
    <source>
        <strain evidence="2 3">R79</strain>
    </source>
</reference>
<evidence type="ECO:0000256" key="1">
    <source>
        <dbReference type="ARBA" id="ARBA00023239"/>
    </source>
</evidence>
<dbReference type="Gene3D" id="1.10.275.10">
    <property type="entry name" value="Fumarase/aspartase (N-terminal domain)"/>
    <property type="match status" value="1"/>
</dbReference>
<reference evidence="2 3" key="1">
    <citation type="journal article" date="2021" name="Microbiol. Resour. Announc.">
        <title>Complete Genome Sequences of Two Rhodococcus sp. Strains with Large and Linear Chromosomes, Isolated from Apple Rhizosphere.</title>
        <authorList>
            <person name="Benning S."/>
            <person name="Brugnone N."/>
            <person name="Siani R."/>
            <person name="Kublik S."/>
            <person name="Schloter M."/>
            <person name="Rad V."/>
        </authorList>
    </citation>
    <scope>NUCLEOTIDE SEQUENCE [LARGE SCALE GENOMIC DNA]</scope>
    <source>
        <strain evidence="2 3">R79</strain>
    </source>
</reference>
<dbReference type="GO" id="GO:0016829">
    <property type="term" value="F:lyase activity"/>
    <property type="evidence" value="ECO:0007669"/>
    <property type="project" value="UniProtKB-KW"/>
</dbReference>
<dbReference type="Proteomes" id="UP000662986">
    <property type="component" value="Chromosome"/>
</dbReference>
<dbReference type="InterPro" id="IPR024083">
    <property type="entry name" value="Fumarase/histidase_N"/>
</dbReference>
<dbReference type="Pfam" id="PF00221">
    <property type="entry name" value="Lyase_aromatic"/>
    <property type="match status" value="2"/>
</dbReference>
<dbReference type="SUPFAM" id="SSF48557">
    <property type="entry name" value="L-aspartase-like"/>
    <property type="match status" value="1"/>
</dbReference>
<name>A0A974ZYP5_9NOCA</name>
<sequence>MTVVIDTSDDLTLDNVARVAWMGEQCRISDRALAAIRSRRDEFVEFVEQNADRHLYGITTKHHVGAKSVLGADSRAEFATRLPSTPATVGPRLPERLARTIVLARLADVLNGTACLRVETVHRLIELLDSNLPPVPARGNGEPGDIIALGHLLRTRFDGTLEIGEGMALINGSPVAAAALGDAALAGRHRITVMEQVMALAAVAINAPAAHYAPELEAAWRDEHQAEALHNIRRLMETDDHSSELPYQAPVSFRSGPRVIGWARRAQAAAEECAEIALSASSNNPIFVGPTVHPPLGAILSNGGYHNSLVAPTLDSLARSWADTCQLITAQVNRIVEDPGGLVATEPESQVSLLYMTSAGWAEEARVAATTSLIGLGGAGQTDTGTPDLLAWRKAHDAGAALDNNLAVLGVVSSHALARKGQAVPHRLAVLSRQILQRFPVGSAPVDYGAHLESVVDLLARSRDAAAAPASEFANT</sequence>
<dbReference type="PANTHER" id="PTHR10362">
    <property type="entry name" value="HISTIDINE AMMONIA-LYASE"/>
    <property type="match status" value="1"/>
</dbReference>
<dbReference type="EMBL" id="CP070619">
    <property type="protein sequence ID" value="QSE94901.1"/>
    <property type="molecule type" value="Genomic_DNA"/>
</dbReference>
<gene>
    <name evidence="2" type="ORF">JWS13_43005</name>
</gene>
<evidence type="ECO:0000313" key="2">
    <source>
        <dbReference type="EMBL" id="QSE94901.1"/>
    </source>
</evidence>
<evidence type="ECO:0000313" key="3">
    <source>
        <dbReference type="Proteomes" id="UP000662986"/>
    </source>
</evidence>
<protein>
    <submittedName>
        <fullName evidence="2">Aromatic amino acid lyase</fullName>
    </submittedName>
</protein>